<sequence>MRHSHETAEDEDDYFEADDGIPGSVSLVNLQPDWTKDIVDTTGFVEFSFSPEGIFRVRKGLNRRPIWLLRDTMQNLLQLRNRQ</sequence>
<reference evidence="2" key="1">
    <citation type="journal article" date="2020" name="Nature">
        <title>Giant virus diversity and host interactions through global metagenomics.</title>
        <authorList>
            <person name="Schulz F."/>
            <person name="Roux S."/>
            <person name="Paez-Espino D."/>
            <person name="Jungbluth S."/>
            <person name="Walsh D.A."/>
            <person name="Denef V.J."/>
            <person name="McMahon K.D."/>
            <person name="Konstantinidis K.T."/>
            <person name="Eloe-Fadrosh E.A."/>
            <person name="Kyrpides N.C."/>
            <person name="Woyke T."/>
        </authorList>
    </citation>
    <scope>NUCLEOTIDE SEQUENCE</scope>
    <source>
        <strain evidence="2">GVMAG-M-3300020182-33</strain>
    </source>
</reference>
<dbReference type="EMBL" id="MN739301">
    <property type="protein sequence ID" value="QHS97652.1"/>
    <property type="molecule type" value="Genomic_DNA"/>
</dbReference>
<protein>
    <submittedName>
        <fullName evidence="2">Uncharacterized protein</fullName>
    </submittedName>
</protein>
<proteinExistence type="predicted"/>
<feature type="compositionally biased region" description="Acidic residues" evidence="1">
    <location>
        <begin position="8"/>
        <end position="19"/>
    </location>
</feature>
<evidence type="ECO:0000256" key="1">
    <source>
        <dbReference type="SAM" id="MobiDB-lite"/>
    </source>
</evidence>
<feature type="region of interest" description="Disordered" evidence="1">
    <location>
        <begin position="1"/>
        <end position="20"/>
    </location>
</feature>
<dbReference type="AlphaFoldDB" id="A0A6C0BZY5"/>
<evidence type="ECO:0000313" key="2">
    <source>
        <dbReference type="EMBL" id="QHS97652.1"/>
    </source>
</evidence>
<organism evidence="2">
    <name type="scientific">viral metagenome</name>
    <dbReference type="NCBI Taxonomy" id="1070528"/>
    <lineage>
        <taxon>unclassified sequences</taxon>
        <taxon>metagenomes</taxon>
        <taxon>organismal metagenomes</taxon>
    </lineage>
</organism>
<accession>A0A6C0BZY5</accession>
<name>A0A6C0BZY5_9ZZZZ</name>